<protein>
    <recommendedName>
        <fullName evidence="3">Bacteriocin</fullName>
    </recommendedName>
</protein>
<dbReference type="KEGG" id="een:BBD30_11495"/>
<name>A0AAP5VPM0_9FLAO</name>
<gene>
    <name evidence="1" type="ORF">BBD32_03005</name>
</gene>
<accession>A0AAP5VPM0</accession>
<proteinExistence type="predicted"/>
<dbReference type="RefSeq" id="WP_034846624.1">
    <property type="nucleotide sequence ID" value="NZ_CBYF010000014.1"/>
</dbReference>
<dbReference type="Proteomes" id="UP000190848">
    <property type="component" value="Chromosome"/>
</dbReference>
<organism evidence="1 2">
    <name type="scientific">Elizabethkingia anophelis</name>
    <dbReference type="NCBI Taxonomy" id="1117645"/>
    <lineage>
        <taxon>Bacteria</taxon>
        <taxon>Pseudomonadati</taxon>
        <taxon>Bacteroidota</taxon>
        <taxon>Flavobacteriia</taxon>
        <taxon>Flavobacteriales</taxon>
        <taxon>Weeksellaceae</taxon>
        <taxon>Elizabethkingia</taxon>
    </lineage>
</organism>
<evidence type="ECO:0000313" key="1">
    <source>
        <dbReference type="EMBL" id="AQX00508.1"/>
    </source>
</evidence>
<dbReference type="AlphaFoldDB" id="A0AAP5VPM0"/>
<dbReference type="EMBL" id="CP016374">
    <property type="protein sequence ID" value="AQX00508.1"/>
    <property type="molecule type" value="Genomic_DNA"/>
</dbReference>
<sequence length="60" mass="6141">MKKLARKELKNMIGGLIKLTDAGTGEGGGQGYMCCNSHGCSACVTPAQPRCVAGAWAVPC</sequence>
<reference evidence="1 2" key="1">
    <citation type="submission" date="2016-07" db="EMBL/GenBank/DDBJ databases">
        <title>Revisiting the taxonomy of the Elizabethkingia Genus using Whole-Genome Sequencing, Optical Mapping, and MALDI-TOF, along with proposal of three novel Elizabethkingia species: Elizabethkingia bruuniana sp. nov., Elizabethkingia ursingii sp. nov., and Elizabethkingia occulta sp. nov.</title>
        <authorList>
            <person name="Nicholson A.C."/>
        </authorList>
    </citation>
    <scope>NUCLEOTIDE SEQUENCE [LARGE SCALE GENOMIC DNA]</scope>
    <source>
        <strain evidence="1 2">F3201</strain>
    </source>
</reference>
<evidence type="ECO:0008006" key="3">
    <source>
        <dbReference type="Google" id="ProtNLM"/>
    </source>
</evidence>
<evidence type="ECO:0000313" key="2">
    <source>
        <dbReference type="Proteomes" id="UP000190848"/>
    </source>
</evidence>